<gene>
    <name evidence="1" type="ORF">GCM10010913_31910</name>
</gene>
<evidence type="ECO:0000313" key="1">
    <source>
        <dbReference type="EMBL" id="GGG07714.1"/>
    </source>
</evidence>
<accession>A0ABQ1W0T5</accession>
<keyword evidence="2" id="KW-1185">Reference proteome</keyword>
<reference evidence="2" key="1">
    <citation type="journal article" date="2019" name="Int. J. Syst. Evol. Microbiol.">
        <title>The Global Catalogue of Microorganisms (GCM) 10K type strain sequencing project: providing services to taxonomists for standard genome sequencing and annotation.</title>
        <authorList>
            <consortium name="The Broad Institute Genomics Platform"/>
            <consortium name="The Broad Institute Genome Sequencing Center for Infectious Disease"/>
            <person name="Wu L."/>
            <person name="Ma J."/>
        </authorList>
    </citation>
    <scope>NUCLEOTIDE SEQUENCE [LARGE SCALE GENOMIC DNA]</scope>
    <source>
        <strain evidence="2">CGMCC 1.15420</strain>
    </source>
</reference>
<name>A0ABQ1W0T5_9BACL</name>
<dbReference type="EMBL" id="BMIW01000025">
    <property type="protein sequence ID" value="GGG07714.1"/>
    <property type="molecule type" value="Genomic_DNA"/>
</dbReference>
<evidence type="ECO:0000313" key="2">
    <source>
        <dbReference type="Proteomes" id="UP000608420"/>
    </source>
</evidence>
<sequence length="64" mass="7772">MFTKSRLEVLLRQLATLKRKYPEDSAFYDSKISVMKQKYINYRKDLEHDSKRYRVLASQIKTLE</sequence>
<dbReference type="Proteomes" id="UP000608420">
    <property type="component" value="Unassembled WGS sequence"/>
</dbReference>
<organism evidence="1 2">
    <name type="scientific">Paenibacillus aceti</name>
    <dbReference type="NCBI Taxonomy" id="1820010"/>
    <lineage>
        <taxon>Bacteria</taxon>
        <taxon>Bacillati</taxon>
        <taxon>Bacillota</taxon>
        <taxon>Bacilli</taxon>
        <taxon>Bacillales</taxon>
        <taxon>Paenibacillaceae</taxon>
        <taxon>Paenibacillus</taxon>
    </lineage>
</organism>
<protein>
    <submittedName>
        <fullName evidence="1">Uncharacterized protein</fullName>
    </submittedName>
</protein>
<proteinExistence type="predicted"/>
<comment type="caution">
    <text evidence="1">The sequence shown here is derived from an EMBL/GenBank/DDBJ whole genome shotgun (WGS) entry which is preliminary data.</text>
</comment>